<accession>A0A5C4S838</accession>
<dbReference type="InterPro" id="IPR036873">
    <property type="entry name" value="Rhodanese-like_dom_sf"/>
</dbReference>
<dbReference type="PANTHER" id="PTHR43031">
    <property type="entry name" value="FAD-DEPENDENT OXIDOREDUCTASE"/>
    <property type="match status" value="1"/>
</dbReference>
<evidence type="ECO:0000313" key="2">
    <source>
        <dbReference type="EMBL" id="TNJ39317.1"/>
    </source>
</evidence>
<evidence type="ECO:0000313" key="3">
    <source>
        <dbReference type="Proteomes" id="UP000308271"/>
    </source>
</evidence>
<proteinExistence type="predicted"/>
<dbReference type="PANTHER" id="PTHR43031:SF1">
    <property type="entry name" value="PYRIDINE NUCLEOTIDE-DISULPHIDE OXIDOREDUCTASE"/>
    <property type="match status" value="1"/>
</dbReference>
<protein>
    <submittedName>
        <fullName evidence="2">Rhodanese-like domain-containing protein</fullName>
    </submittedName>
</protein>
<dbReference type="SUPFAM" id="SSF52821">
    <property type="entry name" value="Rhodanese/Cell cycle control phosphatase"/>
    <property type="match status" value="1"/>
</dbReference>
<dbReference type="EMBL" id="VDCH01000007">
    <property type="protein sequence ID" value="TNJ39317.1"/>
    <property type="molecule type" value="Genomic_DNA"/>
</dbReference>
<gene>
    <name evidence="2" type="ORF">FGF66_05165</name>
</gene>
<dbReference type="RefSeq" id="WP_139456624.1">
    <property type="nucleotide sequence ID" value="NZ_VDCH01000007.1"/>
</dbReference>
<name>A0A5C4S838_CHLTI</name>
<dbReference type="AlphaFoldDB" id="A0A5C4S838"/>
<dbReference type="OrthoDB" id="9808735at2"/>
<evidence type="ECO:0000259" key="1">
    <source>
        <dbReference type="PROSITE" id="PS50206"/>
    </source>
</evidence>
<organism evidence="2 3">
    <name type="scientific">Chlorobaculum thiosulfatiphilum</name>
    <name type="common">Chlorobium limicola f.sp. thiosulfatophilum</name>
    <dbReference type="NCBI Taxonomy" id="115852"/>
    <lineage>
        <taxon>Bacteria</taxon>
        <taxon>Pseudomonadati</taxon>
        <taxon>Chlorobiota</taxon>
        <taxon>Chlorobiia</taxon>
        <taxon>Chlorobiales</taxon>
        <taxon>Chlorobiaceae</taxon>
        <taxon>Chlorobaculum</taxon>
    </lineage>
</organism>
<dbReference type="Pfam" id="PF00581">
    <property type="entry name" value="Rhodanese"/>
    <property type="match status" value="1"/>
</dbReference>
<dbReference type="CDD" id="cd00158">
    <property type="entry name" value="RHOD"/>
    <property type="match status" value="1"/>
</dbReference>
<dbReference type="Gene3D" id="3.40.250.10">
    <property type="entry name" value="Rhodanese-like domain"/>
    <property type="match status" value="1"/>
</dbReference>
<dbReference type="Proteomes" id="UP000308271">
    <property type="component" value="Unassembled WGS sequence"/>
</dbReference>
<dbReference type="InterPro" id="IPR050229">
    <property type="entry name" value="GlpE_sulfurtransferase"/>
</dbReference>
<dbReference type="PROSITE" id="PS50206">
    <property type="entry name" value="RHODANESE_3"/>
    <property type="match status" value="1"/>
</dbReference>
<reference evidence="2 3" key="1">
    <citation type="submission" date="2019-05" db="EMBL/GenBank/DDBJ databases">
        <title>Draft Whole-Genome sequence of the green sulfur bacterium Chlorobaculum thiosulfatiphilum DSM 249.</title>
        <authorList>
            <person name="Meyer T.E."/>
            <person name="Kyndt J.A."/>
        </authorList>
    </citation>
    <scope>NUCLEOTIDE SEQUENCE [LARGE SCALE GENOMIC DNA]</scope>
    <source>
        <strain evidence="2 3">DSM 249</strain>
    </source>
</reference>
<comment type="caution">
    <text evidence="2">The sequence shown here is derived from an EMBL/GenBank/DDBJ whole genome shotgun (WGS) entry which is preliminary data.</text>
</comment>
<dbReference type="InterPro" id="IPR001763">
    <property type="entry name" value="Rhodanese-like_dom"/>
</dbReference>
<dbReference type="SMART" id="SM00450">
    <property type="entry name" value="RHOD"/>
    <property type="match status" value="1"/>
</dbReference>
<feature type="domain" description="Rhodanese" evidence="1">
    <location>
        <begin position="16"/>
        <end position="106"/>
    </location>
</feature>
<keyword evidence="3" id="KW-1185">Reference proteome</keyword>
<sequence>MAAVKNISPADAYTLTKKGALIVDVREHREVESKSFDVPDVMVMPLSRFSSSFSDIPSKKKVILACRSGHRSASAASMLMNKGYKNVVNLQHGIMGWEHAGLPVKKQPAQNPLTSLMKMFRKQD</sequence>